<dbReference type="EMBL" id="CAMXCT030000020">
    <property type="protein sequence ID" value="CAL4759884.1"/>
    <property type="molecule type" value="Genomic_DNA"/>
</dbReference>
<evidence type="ECO:0000313" key="3">
    <source>
        <dbReference type="EMBL" id="CAL1125947.1"/>
    </source>
</evidence>
<gene>
    <name evidence="2" type="ORF">C1SCF055_LOCUS1144</name>
</gene>
<reference evidence="3" key="2">
    <citation type="submission" date="2024-04" db="EMBL/GenBank/DDBJ databases">
        <authorList>
            <person name="Chen Y."/>
            <person name="Shah S."/>
            <person name="Dougan E. K."/>
            <person name="Thang M."/>
            <person name="Chan C."/>
        </authorList>
    </citation>
    <scope>NUCLEOTIDE SEQUENCE [LARGE SCALE GENOMIC DNA]</scope>
</reference>
<reference evidence="2" key="1">
    <citation type="submission" date="2022-10" db="EMBL/GenBank/DDBJ databases">
        <authorList>
            <person name="Chen Y."/>
            <person name="Dougan E. K."/>
            <person name="Chan C."/>
            <person name="Rhodes N."/>
            <person name="Thang M."/>
        </authorList>
    </citation>
    <scope>NUCLEOTIDE SEQUENCE</scope>
</reference>
<name>A0A9P1BFQ4_9DINO</name>
<keyword evidence="5" id="KW-1185">Reference proteome</keyword>
<accession>A0A9P1BFQ4</accession>
<evidence type="ECO:0000313" key="4">
    <source>
        <dbReference type="EMBL" id="CAL4759884.1"/>
    </source>
</evidence>
<keyword evidence="1" id="KW-0732">Signal</keyword>
<comment type="caution">
    <text evidence="2">The sequence shown here is derived from an EMBL/GenBank/DDBJ whole genome shotgun (WGS) entry which is preliminary data.</text>
</comment>
<dbReference type="EMBL" id="CAMXCT020000020">
    <property type="protein sequence ID" value="CAL1125947.1"/>
    <property type="molecule type" value="Genomic_DNA"/>
</dbReference>
<protein>
    <submittedName>
        <fullName evidence="4">Single-stranded DNA binding protein Ssb-like OB fold domain-containing protein</fullName>
    </submittedName>
</protein>
<dbReference type="Proteomes" id="UP001152797">
    <property type="component" value="Unassembled WGS sequence"/>
</dbReference>
<evidence type="ECO:0000313" key="2">
    <source>
        <dbReference type="EMBL" id="CAI3972572.1"/>
    </source>
</evidence>
<feature type="chain" id="PRO_5043269404" evidence="1">
    <location>
        <begin position="20"/>
        <end position="337"/>
    </location>
</feature>
<evidence type="ECO:0000256" key="1">
    <source>
        <dbReference type="SAM" id="SignalP"/>
    </source>
</evidence>
<feature type="signal peptide" evidence="1">
    <location>
        <begin position="1"/>
        <end position="19"/>
    </location>
</feature>
<dbReference type="EMBL" id="CAMXCT010000020">
    <property type="protein sequence ID" value="CAI3972572.1"/>
    <property type="molecule type" value="Genomic_DNA"/>
</dbReference>
<evidence type="ECO:0000313" key="5">
    <source>
        <dbReference type="Proteomes" id="UP001152797"/>
    </source>
</evidence>
<dbReference type="OrthoDB" id="436009at2759"/>
<sequence>MWSFTAAVVTLWSFAAASGSWDVCANHVGLLQLDLSLTPADTSLAVPPTLRAAEPLKFLHIPKCGTSFLNAIVHTPSLCPDLDWRYEVNSDVLSKSFERDFWHECPQVCNQSRFECNSASQTHEGIGSSYSSYKGHLITMMRQPEQRVLSAYHDARFDHGASRYPNVSAYAEGVAGLVTCQLTGAKSVDPVPQCGELQKADALAAAQRLREGFVFVGIMEEWDMSMCLFHKIFGGHCWHSDFENSRPTDPEDTSPYNVSELEGFRDELDGLVYEEAKRIFREQLVAYNVSTDSCAGCWSFRRASGVVETNLHGAARPMAMARMAMAWSMALILGILG</sequence>
<dbReference type="Gene3D" id="3.40.50.300">
    <property type="entry name" value="P-loop containing nucleotide triphosphate hydrolases"/>
    <property type="match status" value="1"/>
</dbReference>
<organism evidence="2">
    <name type="scientific">Cladocopium goreaui</name>
    <dbReference type="NCBI Taxonomy" id="2562237"/>
    <lineage>
        <taxon>Eukaryota</taxon>
        <taxon>Sar</taxon>
        <taxon>Alveolata</taxon>
        <taxon>Dinophyceae</taxon>
        <taxon>Suessiales</taxon>
        <taxon>Symbiodiniaceae</taxon>
        <taxon>Cladocopium</taxon>
    </lineage>
</organism>
<dbReference type="AlphaFoldDB" id="A0A9P1BFQ4"/>
<proteinExistence type="predicted"/>
<dbReference type="InterPro" id="IPR027417">
    <property type="entry name" value="P-loop_NTPase"/>
</dbReference>